<dbReference type="Proteomes" id="UP000008549">
    <property type="component" value="Unassembled WGS sequence"/>
</dbReference>
<reference evidence="6 7" key="2">
    <citation type="journal article" date="2011" name="PLoS Genet.">
        <title>Caenorhabditis briggsae recombinant inbred line genotypes reveal inter-strain incompatibility and the evolution of recombination.</title>
        <authorList>
            <person name="Ross J.A."/>
            <person name="Koboldt D.C."/>
            <person name="Staisch J.E."/>
            <person name="Chamberlin H.M."/>
            <person name="Gupta B.P."/>
            <person name="Miller R.D."/>
            <person name="Baird S.E."/>
            <person name="Haag E.S."/>
        </authorList>
    </citation>
    <scope>NUCLEOTIDE SEQUENCE [LARGE SCALE GENOMIC DNA]</scope>
    <source>
        <strain evidence="6 7">AF16</strain>
    </source>
</reference>
<dbReference type="KEGG" id="cbr:CBG_16268"/>
<dbReference type="ESTHER" id="caebr-a8xns2.2">
    <property type="family name" value="Carb_B_Nematoda"/>
</dbReference>
<evidence type="ECO:0000256" key="2">
    <source>
        <dbReference type="ARBA" id="ARBA00022487"/>
    </source>
</evidence>
<evidence type="ECO:0000313" key="7">
    <source>
        <dbReference type="Proteomes" id="UP000008549"/>
    </source>
</evidence>
<dbReference type="RefSeq" id="XP_002643566.1">
    <property type="nucleotide sequence ID" value="XM_002643520.1"/>
</dbReference>
<dbReference type="InterPro" id="IPR029058">
    <property type="entry name" value="AB_hydrolase_fold"/>
</dbReference>
<protein>
    <submittedName>
        <fullName evidence="6">Protein CBG16268</fullName>
    </submittedName>
</protein>
<evidence type="ECO:0000313" key="6">
    <source>
        <dbReference type="EMBL" id="CAP34161.1"/>
    </source>
</evidence>
<dbReference type="InterPro" id="IPR002018">
    <property type="entry name" value="CarbesteraseB"/>
</dbReference>
<dbReference type="SUPFAM" id="SSF53474">
    <property type="entry name" value="alpha/beta-Hydrolases"/>
    <property type="match status" value="2"/>
</dbReference>
<dbReference type="WormBase" id="CBG16268">
    <property type="protein sequence ID" value="CBP44533"/>
    <property type="gene ID" value="WBGene00036266"/>
</dbReference>
<organism evidence="6 7">
    <name type="scientific">Caenorhabditis briggsae</name>
    <dbReference type="NCBI Taxonomy" id="6238"/>
    <lineage>
        <taxon>Eukaryota</taxon>
        <taxon>Metazoa</taxon>
        <taxon>Ecdysozoa</taxon>
        <taxon>Nematoda</taxon>
        <taxon>Chromadorea</taxon>
        <taxon>Rhabditida</taxon>
        <taxon>Rhabditina</taxon>
        <taxon>Rhabditomorpha</taxon>
        <taxon>Rhabditoidea</taxon>
        <taxon>Rhabditidae</taxon>
        <taxon>Peloderinae</taxon>
        <taxon>Caenorhabditis</taxon>
    </lineage>
</organism>
<evidence type="ECO:0000259" key="5">
    <source>
        <dbReference type="Pfam" id="PF00135"/>
    </source>
</evidence>
<dbReference type="InParanoid" id="A8XNS2"/>
<dbReference type="eggNOG" id="KOG1516">
    <property type="taxonomic scope" value="Eukaryota"/>
</dbReference>
<dbReference type="STRING" id="6238.A8XNS2"/>
<dbReference type="Pfam" id="PF00135">
    <property type="entry name" value="COesterase"/>
    <property type="match status" value="2"/>
</dbReference>
<name>A8XNS2_CAEBR</name>
<comment type="similarity">
    <text evidence="1">Belongs to the type-B carboxylesterase/lipase family.</text>
</comment>
<dbReference type="PANTHER" id="PTHR45580">
    <property type="entry name" value="PROTEIN CBG05369"/>
    <property type="match status" value="1"/>
</dbReference>
<keyword evidence="4" id="KW-0732">Signal</keyword>
<dbReference type="GeneID" id="8585560"/>
<dbReference type="PANTHER" id="PTHR45580:SF7">
    <property type="entry name" value="CARBOXYLESTERASE TYPE B DOMAIN-CONTAINING PROTEIN-RELATED"/>
    <property type="match status" value="1"/>
</dbReference>
<proteinExistence type="inferred from homology"/>
<keyword evidence="2" id="KW-0719">Serine esterase</keyword>
<dbReference type="PROSITE" id="PS00122">
    <property type="entry name" value="CARBOXYLESTERASE_B_1"/>
    <property type="match status" value="2"/>
</dbReference>
<reference evidence="6 7" key="1">
    <citation type="journal article" date="2003" name="PLoS Biol.">
        <title>The genome sequence of Caenorhabditis briggsae: a platform for comparative genomics.</title>
        <authorList>
            <person name="Stein L.D."/>
            <person name="Bao Z."/>
            <person name="Blasiar D."/>
            <person name="Blumenthal T."/>
            <person name="Brent M.R."/>
            <person name="Chen N."/>
            <person name="Chinwalla A."/>
            <person name="Clarke L."/>
            <person name="Clee C."/>
            <person name="Coghlan A."/>
            <person name="Coulson A."/>
            <person name="D'Eustachio P."/>
            <person name="Fitch D.H."/>
            <person name="Fulton L.A."/>
            <person name="Fulton R.E."/>
            <person name="Griffiths-Jones S."/>
            <person name="Harris T.W."/>
            <person name="Hillier L.W."/>
            <person name="Kamath R."/>
            <person name="Kuwabara P.E."/>
            <person name="Mardis E.R."/>
            <person name="Marra M.A."/>
            <person name="Miner T.L."/>
            <person name="Minx P."/>
            <person name="Mullikin J.C."/>
            <person name="Plumb R.W."/>
            <person name="Rogers J."/>
            <person name="Schein J.E."/>
            <person name="Sohrmann M."/>
            <person name="Spieth J."/>
            <person name="Stajich J.E."/>
            <person name="Wei C."/>
            <person name="Willey D."/>
            <person name="Wilson R.K."/>
            <person name="Durbin R."/>
            <person name="Waterston R.H."/>
        </authorList>
    </citation>
    <scope>NUCLEOTIDE SEQUENCE [LARGE SCALE GENOMIC DNA]</scope>
    <source>
        <strain evidence="6 7">AF16</strain>
    </source>
</reference>
<feature type="chain" id="PRO_5007306366" evidence="4">
    <location>
        <begin position="21"/>
        <end position="1191"/>
    </location>
</feature>
<dbReference type="FunCoup" id="A8XNS2">
    <property type="interactions" value="2"/>
</dbReference>
<dbReference type="OMA" id="ANSCHER"/>
<dbReference type="CTD" id="8585560"/>
<dbReference type="ESTHER" id="caebr-a8xns2.1">
    <property type="family name" value="Carb_B_Nematoda"/>
</dbReference>
<dbReference type="EMBL" id="HE600961">
    <property type="protein sequence ID" value="CAP34161.1"/>
    <property type="molecule type" value="Genomic_DNA"/>
</dbReference>
<keyword evidence="3" id="KW-0378">Hydrolase</keyword>
<dbReference type="InterPro" id="IPR019826">
    <property type="entry name" value="Carboxylesterase_B_AS"/>
</dbReference>
<sequence>MVVPTHFILLSIISLSLVSCLKVVSTSYGRLRGITEWSDDSNHKYIFKSVPFAKPPLGNLRFSPPHQPGSWAGVLDASRYSPACMSNSTQTSHPQDSVSENCLYINIFTSEQCLKDKCPVIVYYHGGAFNLDSATMFPDKFILDRYVSEGVIFAIPAFRLGVFGQLYFGPSNVLTENLLVFDAVQALSYVHNEIENFGGDPTRVTIMGHSSGATLVDVLGFSKLIDPDKKMFQQIIALSAPGMFGFYDLVVENSFVFAEKLGCYSGTHENRSNANIAEILSCLRKIDGYELLRMQRQMEEQDGLNFRSIIRGAPFLEMNGKISDLKKYTSPRNLIYGTTEHEFRTIDYRNPYISGCFLDFENPVAVANHFDDMIQYHIDDWINGDTAGIFISAATYSAAMARAGANVYLFETRQLPYSFHVSDMQYFIGIHREVWHFKDMDILDSFYSRMLVNFTKTGVPTPKWEPLDPERMNYLELKVDTKNKTGPVMLEGFHDQEMQFWFGDMMEYDRNITRLRREQGLPPESHQVSVQLLSTKKAKTTVKMKYERDTTEATVVKTTKLTVVNSKTSAIFQQWWFYLIIALVGIPFVKPPLGDLRFSMPQKPDKWEGVLDASTYKAACPSNSSLSEHAQNFISEDCLYINIFTSQYCLVTREPHNIIILKTLFQKNKCPVIVYYHGGSYNLDSATMFPDKFILERYVDKGTVFVIPAYRLGVLGQFWLGDKELVPANLLVYDAIEALYYVQDEISNFGGNPNDVTIMGHSSGGQLVNALGVSSYVDPEQELFQKFIVLSSYETFELEHFKINNSLNVAKRVNCFSKNHQEILKCMRNTDVMQILQAQRTMEDEDTAFFKSLIQAPPLMDYGEKLAEIKKRVPPRKLLCGVTEHEFEKYPYREGFRVEGVFLDFENPVETVTYYHDNFFNKTRNMFNTDSSAVFVSTATYTEAIVNAGGEVYLFETRQKPYSMHVSDMQYFIGIHRELHHTSDMDILDSFYSQMLVNFTKFGEPSPYWNKLDAKEMKFLALEIDTEKGIGPKMENGFHKELVDFWLVDMMELDKNITEQKQTKGSANGEANGEVNPTPMQINLTTLGSPNSTEVILESTIFITYVSPIPPRQTTYDPKIDEDQPVEGESAPIYNQCYYLAWKFILKSCHAYKTDILSCYSFPINNNCSNSKYNRNRSDSKKRAFWKRHSS</sequence>
<dbReference type="AlphaFoldDB" id="A8XNS2"/>
<evidence type="ECO:0000256" key="1">
    <source>
        <dbReference type="ARBA" id="ARBA00005964"/>
    </source>
</evidence>
<accession>A8XNS2</accession>
<dbReference type="HOGENOM" id="CLU_274545_0_0_1"/>
<dbReference type="GO" id="GO:1904070">
    <property type="term" value="P:ascaroside biosynthetic process"/>
    <property type="evidence" value="ECO:0000318"/>
    <property type="project" value="GO_Central"/>
</dbReference>
<gene>
    <name evidence="6 8" type="ORF">CBG16268</name>
    <name evidence="6" type="ORF">CBG_16268</name>
</gene>
<feature type="domain" description="Carboxylesterase type B" evidence="5">
    <location>
        <begin position="22"/>
        <end position="347"/>
    </location>
</feature>
<feature type="domain" description="Carboxylesterase type B" evidence="5">
    <location>
        <begin position="584"/>
        <end position="888"/>
    </location>
</feature>
<dbReference type="GO" id="GO:0052689">
    <property type="term" value="F:carboxylic ester hydrolase activity"/>
    <property type="evidence" value="ECO:0007669"/>
    <property type="project" value="UniProtKB-KW"/>
</dbReference>
<evidence type="ECO:0000256" key="4">
    <source>
        <dbReference type="SAM" id="SignalP"/>
    </source>
</evidence>
<keyword evidence="7" id="KW-1185">Reference proteome</keyword>
<feature type="signal peptide" evidence="4">
    <location>
        <begin position="1"/>
        <end position="20"/>
    </location>
</feature>
<evidence type="ECO:0000313" key="8">
    <source>
        <dbReference type="WormBase" id="CBG16268"/>
    </source>
</evidence>
<evidence type="ECO:0000256" key="3">
    <source>
        <dbReference type="ARBA" id="ARBA00022801"/>
    </source>
</evidence>
<dbReference type="Gene3D" id="3.40.50.1820">
    <property type="entry name" value="alpha/beta hydrolase"/>
    <property type="match status" value="2"/>
</dbReference>